<keyword evidence="1" id="KW-0614">Plasmid</keyword>
<accession>A0A7D5GKS7</accession>
<gene>
    <name evidence="1" type="ORF">HUG10_20715</name>
</gene>
<evidence type="ECO:0008006" key="3">
    <source>
        <dbReference type="Google" id="ProtNLM"/>
    </source>
</evidence>
<proteinExistence type="predicted"/>
<evidence type="ECO:0000313" key="2">
    <source>
        <dbReference type="Proteomes" id="UP000509750"/>
    </source>
</evidence>
<dbReference type="GeneID" id="56031310"/>
<dbReference type="EMBL" id="CP058532">
    <property type="protein sequence ID" value="QLG30031.1"/>
    <property type="molecule type" value="Genomic_DNA"/>
</dbReference>
<evidence type="ECO:0000313" key="1">
    <source>
        <dbReference type="EMBL" id="QLG30031.1"/>
    </source>
</evidence>
<dbReference type="AlphaFoldDB" id="A0A7D5GKS7"/>
<sequence>MTKYRVTCEKCGLDRTFDKWDDAHAVVMSHWRKPGHEEVECNRVTD</sequence>
<dbReference type="Proteomes" id="UP000509750">
    <property type="component" value="Plasmid unnamed3"/>
</dbReference>
<reference evidence="1 2" key="1">
    <citation type="submission" date="2020-07" db="EMBL/GenBank/DDBJ databases">
        <title>Gai3-2, isolated from salt lake.</title>
        <authorList>
            <person name="Cui H."/>
            <person name="Shi X."/>
        </authorList>
    </citation>
    <scope>NUCLEOTIDE SEQUENCE [LARGE SCALE GENOMIC DNA]</scope>
    <source>
        <strain evidence="1 2">Gai3-2</strain>
        <plasmid evidence="1 2">unnamed3</plasmid>
    </source>
</reference>
<name>A0A7D5GKS7_9EURY</name>
<geneLocation type="plasmid" evidence="1 2">
    <name>unnamed3</name>
</geneLocation>
<dbReference type="KEGG" id="halg:HUG10_20715"/>
<protein>
    <recommendedName>
        <fullName evidence="3">DUF1059 domain-containing protein</fullName>
    </recommendedName>
</protein>
<keyword evidence="2" id="KW-1185">Reference proteome</keyword>
<organism evidence="1 2">
    <name type="scientific">Halorarum halophilum</name>
    <dbReference type="NCBI Taxonomy" id="2743090"/>
    <lineage>
        <taxon>Archaea</taxon>
        <taxon>Methanobacteriati</taxon>
        <taxon>Methanobacteriota</taxon>
        <taxon>Stenosarchaea group</taxon>
        <taxon>Halobacteria</taxon>
        <taxon>Halobacteriales</taxon>
        <taxon>Haloferacaceae</taxon>
        <taxon>Halorarum</taxon>
    </lineage>
</organism>
<dbReference type="RefSeq" id="WP_179171605.1">
    <property type="nucleotide sequence ID" value="NZ_CP058532.1"/>
</dbReference>